<evidence type="ECO:0000259" key="2">
    <source>
        <dbReference type="SMART" id="SM00382"/>
    </source>
</evidence>
<dbReference type="EMBL" id="ASRX01000026">
    <property type="protein sequence ID" value="EYF05200.1"/>
    <property type="molecule type" value="Genomic_DNA"/>
</dbReference>
<sequence length="399" mass="43883">MIERAAFSNFKSLRAVSCTFERFTVIVGANGSGKTSILDGLHYLAQSTYRQLGQVLRGNWSPGNLRSRGTSDDTSLELGGSLDGHEMRVAIRVSIPENEPEASAWATSETECDKDTWTATVEREWAGEKSIGEHTPATRNAPPQRPLRELARALGSTRKLRLDPLKLSAPSYNEQPEKAPRLDFTGEGLASVLADLALRDPDTFQDIQSAARQVVPSLERIRMRSATVYRSELQQIPADQGSSFERQVERRFPGHQLVLDFKGAPDVLAPLASEGTLLAIGLLTALLAEPRPRLLLLDDIDQALHPRAQGALVLQIGRILEARPDLQIIATSHSPYLLDHLDPEQVLLTAIKPDGSTACAGLSEHPDLARWRDIAKTGELWSFVGEDWLLERAAREKVG</sequence>
<organism evidence="3 4">
    <name type="scientific">Chondromyces apiculatus DSM 436</name>
    <dbReference type="NCBI Taxonomy" id="1192034"/>
    <lineage>
        <taxon>Bacteria</taxon>
        <taxon>Pseudomonadati</taxon>
        <taxon>Myxococcota</taxon>
        <taxon>Polyangia</taxon>
        <taxon>Polyangiales</taxon>
        <taxon>Polyangiaceae</taxon>
        <taxon>Chondromyces</taxon>
    </lineage>
</organism>
<gene>
    <name evidence="3" type="ORF">CAP_3565</name>
</gene>
<dbReference type="AlphaFoldDB" id="A0A017T8R2"/>
<dbReference type="GO" id="GO:0006302">
    <property type="term" value="P:double-strand break repair"/>
    <property type="evidence" value="ECO:0007669"/>
    <property type="project" value="TreeGrafter"/>
</dbReference>
<feature type="domain" description="AAA+ ATPase" evidence="2">
    <location>
        <begin position="20"/>
        <end position="352"/>
    </location>
</feature>
<dbReference type="InterPro" id="IPR003593">
    <property type="entry name" value="AAA+_ATPase"/>
</dbReference>
<evidence type="ECO:0000313" key="4">
    <source>
        <dbReference type="Proteomes" id="UP000019678"/>
    </source>
</evidence>
<keyword evidence="4" id="KW-1185">Reference proteome</keyword>
<dbReference type="InterPro" id="IPR014555">
    <property type="entry name" value="RecF-like"/>
</dbReference>
<dbReference type="eggNOG" id="COG4637">
    <property type="taxonomic scope" value="Bacteria"/>
</dbReference>
<feature type="region of interest" description="Disordered" evidence="1">
    <location>
        <begin position="61"/>
        <end position="80"/>
    </location>
</feature>
<dbReference type="PANTHER" id="PTHR32182">
    <property type="entry name" value="DNA REPLICATION AND REPAIR PROTEIN RECF"/>
    <property type="match status" value="1"/>
</dbReference>
<dbReference type="InterPro" id="IPR003959">
    <property type="entry name" value="ATPase_AAA_core"/>
</dbReference>
<feature type="region of interest" description="Disordered" evidence="1">
    <location>
        <begin position="127"/>
        <end position="146"/>
    </location>
</feature>
<evidence type="ECO:0000256" key="1">
    <source>
        <dbReference type="SAM" id="MobiDB-lite"/>
    </source>
</evidence>
<name>A0A017T8R2_9BACT</name>
<dbReference type="PIRSF" id="PIRSF029347">
    <property type="entry name" value="RecF"/>
    <property type="match status" value="1"/>
</dbReference>
<dbReference type="Pfam" id="PF13304">
    <property type="entry name" value="AAA_21"/>
    <property type="match status" value="1"/>
</dbReference>
<dbReference type="Proteomes" id="UP000019678">
    <property type="component" value="Unassembled WGS sequence"/>
</dbReference>
<comment type="caution">
    <text evidence="3">The sequence shown here is derived from an EMBL/GenBank/DDBJ whole genome shotgun (WGS) entry which is preliminary data.</text>
</comment>
<accession>A0A017T8R2</accession>
<reference evidence="3 4" key="1">
    <citation type="submission" date="2013-05" db="EMBL/GenBank/DDBJ databases">
        <title>Genome assembly of Chondromyces apiculatus DSM 436.</title>
        <authorList>
            <person name="Sharma G."/>
            <person name="Khatri I."/>
            <person name="Kaur C."/>
            <person name="Mayilraj S."/>
            <person name="Subramanian S."/>
        </authorList>
    </citation>
    <scope>NUCLEOTIDE SEQUENCE [LARGE SCALE GENOMIC DNA]</scope>
    <source>
        <strain evidence="3 4">DSM 436</strain>
    </source>
</reference>
<dbReference type="RefSeq" id="WP_052375469.1">
    <property type="nucleotide sequence ID" value="NZ_ASRX01000026.1"/>
</dbReference>
<dbReference type="InterPro" id="IPR027417">
    <property type="entry name" value="P-loop_NTPase"/>
</dbReference>
<dbReference type="SUPFAM" id="SSF52540">
    <property type="entry name" value="P-loop containing nucleoside triphosphate hydrolases"/>
    <property type="match status" value="1"/>
</dbReference>
<dbReference type="STRING" id="1192034.CAP_3565"/>
<dbReference type="GO" id="GO:0000731">
    <property type="term" value="P:DNA synthesis involved in DNA repair"/>
    <property type="evidence" value="ECO:0007669"/>
    <property type="project" value="TreeGrafter"/>
</dbReference>
<dbReference type="SMART" id="SM00382">
    <property type="entry name" value="AAA"/>
    <property type="match status" value="1"/>
</dbReference>
<dbReference type="GO" id="GO:0016887">
    <property type="term" value="F:ATP hydrolysis activity"/>
    <property type="evidence" value="ECO:0007669"/>
    <property type="project" value="InterPro"/>
</dbReference>
<dbReference type="PANTHER" id="PTHR32182:SF22">
    <property type="entry name" value="ATP-DEPENDENT ENDONUCLEASE, OLD FAMILY-RELATED"/>
    <property type="match status" value="1"/>
</dbReference>
<evidence type="ECO:0000313" key="3">
    <source>
        <dbReference type="EMBL" id="EYF05200.1"/>
    </source>
</evidence>
<dbReference type="GO" id="GO:0005524">
    <property type="term" value="F:ATP binding"/>
    <property type="evidence" value="ECO:0007669"/>
    <property type="project" value="InterPro"/>
</dbReference>
<dbReference type="OrthoDB" id="9816506at2"/>
<protein>
    <recommendedName>
        <fullName evidence="2">AAA+ ATPase domain-containing protein</fullName>
    </recommendedName>
</protein>
<dbReference type="Gene3D" id="3.40.50.300">
    <property type="entry name" value="P-loop containing nucleotide triphosphate hydrolases"/>
    <property type="match status" value="1"/>
</dbReference>
<proteinExistence type="predicted"/>